<dbReference type="NCBIfam" id="TIGR01624">
    <property type="entry name" value="LRP1_Cterm"/>
    <property type="match status" value="1"/>
</dbReference>
<dbReference type="OrthoDB" id="1913243at2759"/>
<sequence>MMDCVRFDYLAVKSLFLSQTSLTVSSPTFSLLLLQLFASLSFSFSFLTFTISTPKLPIVATPTNYATTKTWSLPPPPPPYDHHPTNMLGLHNIFLIAPPPQENQQQEAPPPPPPPPQPQPFNQNYNLTDTNLWTLKRSTAQESIPVFQKKDGALNNVEEDDDDESGAAGGCFKVCRDCGNRAKKECGYSRCRTCCKSRGYDCATHVKSTWVPAARRKDRKVLVIGDDDGGGNGGWSSGSSSCGGKRQRVLNLTSNAASKSLNFEAGTCHQDSGFKESLPVRVQAPAVFRCIQVTAISDGESEIAYQATVNISGHVFKGFLYDHGVDVKNEFPCISKVVFESSSSGKDRDSSSPVVDPANTFAASGD</sequence>
<keyword evidence="12" id="KW-0472">Membrane</keyword>
<keyword evidence="3" id="KW-0217">Developmental protein</keyword>
<keyword evidence="12" id="KW-0812">Transmembrane</keyword>
<dbReference type="GO" id="GO:0045893">
    <property type="term" value="P:positive regulation of DNA-templated transcription"/>
    <property type="evidence" value="ECO:0007669"/>
    <property type="project" value="TreeGrafter"/>
</dbReference>
<evidence type="ECO:0000256" key="9">
    <source>
        <dbReference type="ARBA" id="ARBA00023242"/>
    </source>
</evidence>
<feature type="compositionally biased region" description="Pro residues" evidence="11">
    <location>
        <begin position="108"/>
        <end position="119"/>
    </location>
</feature>
<comment type="similarity">
    <text evidence="2">Belongs to the SHI protein family.</text>
</comment>
<keyword evidence="6" id="KW-0073">Auxin biosynthesis</keyword>
<evidence type="ECO:0000256" key="3">
    <source>
        <dbReference type="ARBA" id="ARBA00022473"/>
    </source>
</evidence>
<feature type="transmembrane region" description="Helical" evidence="12">
    <location>
        <begin position="29"/>
        <end position="49"/>
    </location>
</feature>
<reference evidence="13 14" key="1">
    <citation type="journal article" date="2021" name="Plant Biotechnol. J.">
        <title>Multi-omics assisted identification of the key and species-specific regulatory components of drought-tolerant mechanisms in Gossypium stocksii.</title>
        <authorList>
            <person name="Yu D."/>
            <person name="Ke L."/>
            <person name="Zhang D."/>
            <person name="Wu Y."/>
            <person name="Sun Y."/>
            <person name="Mei J."/>
            <person name="Sun J."/>
            <person name="Sun Y."/>
        </authorList>
    </citation>
    <scope>NUCLEOTIDE SEQUENCE [LARGE SCALE GENOMIC DNA]</scope>
    <source>
        <strain evidence="14">cv. E1</strain>
        <tissue evidence="13">Leaf</tissue>
    </source>
</reference>
<keyword evidence="10" id="KW-0927">Auxin signaling pathway</keyword>
<accession>A0A9D3ZL80</accession>
<gene>
    <name evidence="13" type="ORF">J1N35_036881</name>
</gene>
<name>A0A9D3ZL80_9ROSI</name>
<feature type="region of interest" description="Disordered" evidence="11">
    <location>
        <begin position="341"/>
        <end position="366"/>
    </location>
</feature>
<dbReference type="InterPro" id="IPR007818">
    <property type="entry name" value="SHI"/>
</dbReference>
<keyword evidence="8" id="KW-0010">Activator</keyword>
<evidence type="ECO:0000256" key="1">
    <source>
        <dbReference type="ARBA" id="ARBA00004123"/>
    </source>
</evidence>
<dbReference type="GO" id="GO:0009851">
    <property type="term" value="P:auxin biosynthetic process"/>
    <property type="evidence" value="ECO:0007669"/>
    <property type="project" value="UniProtKB-KW"/>
</dbReference>
<dbReference type="AlphaFoldDB" id="A0A9D3ZL80"/>
<comment type="caution">
    <text evidence="13">The sequence shown here is derived from an EMBL/GenBank/DDBJ whole genome shotgun (WGS) entry which is preliminary data.</text>
</comment>
<evidence type="ECO:0000313" key="13">
    <source>
        <dbReference type="EMBL" id="KAH1046097.1"/>
    </source>
</evidence>
<keyword evidence="9" id="KW-0539">Nucleus</keyword>
<evidence type="ECO:0000256" key="7">
    <source>
        <dbReference type="ARBA" id="ARBA00023125"/>
    </source>
</evidence>
<dbReference type="Proteomes" id="UP000828251">
    <property type="component" value="Unassembled WGS sequence"/>
</dbReference>
<protein>
    <submittedName>
        <fullName evidence="13">Uncharacterized protein</fullName>
    </submittedName>
</protein>
<evidence type="ECO:0000256" key="4">
    <source>
        <dbReference type="ARBA" id="ARBA00022723"/>
    </source>
</evidence>
<dbReference type="NCBIfam" id="TIGR01623">
    <property type="entry name" value="put_zinc_LRP1"/>
    <property type="match status" value="1"/>
</dbReference>
<organism evidence="13 14">
    <name type="scientific">Gossypium stocksii</name>
    <dbReference type="NCBI Taxonomy" id="47602"/>
    <lineage>
        <taxon>Eukaryota</taxon>
        <taxon>Viridiplantae</taxon>
        <taxon>Streptophyta</taxon>
        <taxon>Embryophyta</taxon>
        <taxon>Tracheophyta</taxon>
        <taxon>Spermatophyta</taxon>
        <taxon>Magnoliopsida</taxon>
        <taxon>eudicotyledons</taxon>
        <taxon>Gunneridae</taxon>
        <taxon>Pentapetalae</taxon>
        <taxon>rosids</taxon>
        <taxon>malvids</taxon>
        <taxon>Malvales</taxon>
        <taxon>Malvaceae</taxon>
        <taxon>Malvoideae</taxon>
        <taxon>Gossypium</taxon>
    </lineage>
</organism>
<proteinExistence type="inferred from homology"/>
<evidence type="ECO:0000256" key="10">
    <source>
        <dbReference type="ARBA" id="ARBA00023294"/>
    </source>
</evidence>
<dbReference type="GO" id="GO:0003700">
    <property type="term" value="F:DNA-binding transcription factor activity"/>
    <property type="evidence" value="ECO:0007669"/>
    <property type="project" value="InterPro"/>
</dbReference>
<dbReference type="GO" id="GO:0005634">
    <property type="term" value="C:nucleus"/>
    <property type="evidence" value="ECO:0007669"/>
    <property type="project" value="UniProtKB-SubCell"/>
</dbReference>
<dbReference type="InterPro" id="IPR006510">
    <property type="entry name" value="Znf_LRP1"/>
</dbReference>
<dbReference type="GO" id="GO:0046872">
    <property type="term" value="F:metal ion binding"/>
    <property type="evidence" value="ECO:0007669"/>
    <property type="project" value="UniProtKB-KW"/>
</dbReference>
<dbReference type="GO" id="GO:0003677">
    <property type="term" value="F:DNA binding"/>
    <property type="evidence" value="ECO:0007669"/>
    <property type="project" value="UniProtKB-KW"/>
</dbReference>
<keyword evidence="14" id="KW-1185">Reference proteome</keyword>
<keyword evidence="4" id="KW-0479">Metal-binding</keyword>
<dbReference type="EMBL" id="JAIQCV010000011">
    <property type="protein sequence ID" value="KAH1046097.1"/>
    <property type="molecule type" value="Genomic_DNA"/>
</dbReference>
<dbReference type="PANTHER" id="PTHR31604">
    <property type="entry name" value="PROTEIN LATERAL ROOT PRIMORDIUM 1"/>
    <property type="match status" value="1"/>
</dbReference>
<dbReference type="PANTHER" id="PTHR31604:SF28">
    <property type="entry name" value="PROTEIN SHI RELATED SEQUENCE 6"/>
    <property type="match status" value="1"/>
</dbReference>
<evidence type="ECO:0000313" key="14">
    <source>
        <dbReference type="Proteomes" id="UP000828251"/>
    </source>
</evidence>
<keyword evidence="5" id="KW-0862">Zinc</keyword>
<dbReference type="InterPro" id="IPR006511">
    <property type="entry name" value="SHI_C"/>
</dbReference>
<feature type="region of interest" description="Disordered" evidence="11">
    <location>
        <begin position="101"/>
        <end position="126"/>
    </location>
</feature>
<comment type="subcellular location">
    <subcellularLocation>
        <location evidence="1">Nucleus</location>
    </subcellularLocation>
</comment>
<dbReference type="Pfam" id="PF05142">
    <property type="entry name" value="DUF702"/>
    <property type="match status" value="1"/>
</dbReference>
<evidence type="ECO:0000256" key="2">
    <source>
        <dbReference type="ARBA" id="ARBA00006911"/>
    </source>
</evidence>
<keyword evidence="12" id="KW-1133">Transmembrane helix</keyword>
<evidence type="ECO:0000256" key="5">
    <source>
        <dbReference type="ARBA" id="ARBA00022833"/>
    </source>
</evidence>
<evidence type="ECO:0000256" key="6">
    <source>
        <dbReference type="ARBA" id="ARBA00023070"/>
    </source>
</evidence>
<evidence type="ECO:0000256" key="8">
    <source>
        <dbReference type="ARBA" id="ARBA00023159"/>
    </source>
</evidence>
<evidence type="ECO:0000256" key="11">
    <source>
        <dbReference type="SAM" id="MobiDB-lite"/>
    </source>
</evidence>
<keyword evidence="7" id="KW-0238">DNA-binding</keyword>
<evidence type="ECO:0000256" key="12">
    <source>
        <dbReference type="SAM" id="Phobius"/>
    </source>
</evidence>
<dbReference type="GO" id="GO:0009734">
    <property type="term" value="P:auxin-activated signaling pathway"/>
    <property type="evidence" value="ECO:0007669"/>
    <property type="project" value="UniProtKB-KW"/>
</dbReference>